<protein>
    <submittedName>
        <fullName evidence="1">Uncharacterized protein</fullName>
    </submittedName>
</protein>
<reference evidence="1" key="1">
    <citation type="submission" date="2019-03" db="EMBL/GenBank/DDBJ databases">
        <title>Largest Complete Mitochondrial Genome of a Gymnosperm, Sitka Spruce (Picea sitchensis), Indicates Complex Physical Structure.</title>
        <authorList>
            <person name="Jackman S.D."/>
            <person name="Coombe L."/>
            <person name="Warren R."/>
            <person name="Kirk H."/>
            <person name="Trinh E."/>
            <person name="McLeod T."/>
            <person name="Pleasance S."/>
            <person name="Pandoh P."/>
            <person name="Zhao Y."/>
            <person name="Coope R."/>
            <person name="Bousquet J."/>
            <person name="Bohlmann J.C."/>
            <person name="Jones S.J.M."/>
            <person name="Birol I."/>
        </authorList>
    </citation>
    <scope>NUCLEOTIDE SEQUENCE</scope>
    <source>
        <strain evidence="1">Q903</strain>
    </source>
</reference>
<organism evidence="1">
    <name type="scientific">Picea sitchensis</name>
    <name type="common">Sitka spruce</name>
    <name type="synonym">Pinus sitchensis</name>
    <dbReference type="NCBI Taxonomy" id="3332"/>
    <lineage>
        <taxon>Eukaryota</taxon>
        <taxon>Viridiplantae</taxon>
        <taxon>Streptophyta</taxon>
        <taxon>Embryophyta</taxon>
        <taxon>Tracheophyta</taxon>
        <taxon>Spermatophyta</taxon>
        <taxon>Pinopsida</taxon>
        <taxon>Pinidae</taxon>
        <taxon>Conifers I</taxon>
        <taxon>Pinales</taxon>
        <taxon>Pinaceae</taxon>
        <taxon>Picea</taxon>
    </lineage>
</organism>
<accession>A0A6B9XPF5</accession>
<evidence type="ECO:0000313" key="1">
    <source>
        <dbReference type="EMBL" id="QHR89810.1"/>
    </source>
</evidence>
<keyword evidence="1" id="KW-0496">Mitochondrion</keyword>
<proteinExistence type="predicted"/>
<name>A0A6B9XPF5_PICSI</name>
<dbReference type="EMBL" id="MK697699">
    <property type="protein sequence ID" value="QHR89810.1"/>
    <property type="molecule type" value="Genomic_DNA"/>
</dbReference>
<geneLocation type="mitochondrion" evidence="1"/>
<sequence>MKFFPTSRDVILGLSFGLSFPLLRKKESKRENAHLSSIQWLVFTLDNMRICLNIDICKYFNSPYFYLAKCFYNGFRYRRNNK</sequence>
<gene>
    <name evidence="1" type="primary">orf03855</name>
    <name evidence="1" type="ORF">Q903MT_gene3832</name>
</gene>
<dbReference type="AlphaFoldDB" id="A0A6B9XPF5"/>